<keyword evidence="11 14" id="KW-0408">Iron</keyword>
<protein>
    <submittedName>
        <fullName evidence="16">Cytochrome P450 CYP3028A1</fullName>
    </submittedName>
</protein>
<keyword evidence="7 14" id="KW-0479">Metal-binding</keyword>
<dbReference type="GO" id="GO:0005789">
    <property type="term" value="C:endoplasmic reticulum membrane"/>
    <property type="evidence" value="ECO:0007669"/>
    <property type="project" value="UniProtKB-SubCell"/>
</dbReference>
<dbReference type="GO" id="GO:0008395">
    <property type="term" value="F:steroid hydroxylase activity"/>
    <property type="evidence" value="ECO:0007669"/>
    <property type="project" value="TreeGrafter"/>
</dbReference>
<dbReference type="PRINTS" id="PR00385">
    <property type="entry name" value="P450"/>
</dbReference>
<evidence type="ECO:0000256" key="3">
    <source>
        <dbReference type="ARBA" id="ARBA00004174"/>
    </source>
</evidence>
<keyword evidence="13" id="KW-0472">Membrane</keyword>
<evidence type="ECO:0000256" key="8">
    <source>
        <dbReference type="ARBA" id="ARBA00022824"/>
    </source>
</evidence>
<keyword evidence="10 15" id="KW-0560">Oxidoreductase</keyword>
<comment type="subcellular location">
    <subcellularLocation>
        <location evidence="4">Endoplasmic reticulum membrane</location>
        <topology evidence="4">Peripheral membrane protein</topology>
    </subcellularLocation>
    <subcellularLocation>
        <location evidence="3">Microsome membrane</location>
        <topology evidence="3">Peripheral membrane protein</topology>
    </subcellularLocation>
</comment>
<comment type="cofactor">
    <cofactor evidence="1 14">
        <name>heme</name>
        <dbReference type="ChEBI" id="CHEBI:30413"/>
    </cofactor>
</comment>
<dbReference type="PANTHER" id="PTHR24300:SF397">
    <property type="entry name" value="CYTOCHROME P450 2U1"/>
    <property type="match status" value="1"/>
</dbReference>
<dbReference type="InterPro" id="IPR036396">
    <property type="entry name" value="Cyt_P450_sf"/>
</dbReference>
<name>A0A2H4FY67_9MAXI</name>
<evidence type="ECO:0000256" key="13">
    <source>
        <dbReference type="ARBA" id="ARBA00023136"/>
    </source>
</evidence>
<dbReference type="GO" id="GO:0016712">
    <property type="term" value="F:oxidoreductase activity, acting on paired donors, with incorporation or reduction of molecular oxygen, reduced flavin or flavoprotein as one donor, and incorporation of one atom of oxygen"/>
    <property type="evidence" value="ECO:0007669"/>
    <property type="project" value="TreeGrafter"/>
</dbReference>
<evidence type="ECO:0000256" key="5">
    <source>
        <dbReference type="ARBA" id="ARBA00010617"/>
    </source>
</evidence>
<evidence type="ECO:0000256" key="14">
    <source>
        <dbReference type="PIRSR" id="PIRSR602401-1"/>
    </source>
</evidence>
<evidence type="ECO:0000256" key="4">
    <source>
        <dbReference type="ARBA" id="ARBA00004406"/>
    </source>
</evidence>
<evidence type="ECO:0000313" key="16">
    <source>
        <dbReference type="EMBL" id="APH81370.1"/>
    </source>
</evidence>
<evidence type="ECO:0000256" key="15">
    <source>
        <dbReference type="RuleBase" id="RU000461"/>
    </source>
</evidence>
<accession>A0A2H4FY67</accession>
<dbReference type="SUPFAM" id="SSF48264">
    <property type="entry name" value="Cytochrome P450"/>
    <property type="match status" value="1"/>
</dbReference>
<proteinExistence type="evidence at transcript level"/>
<evidence type="ECO:0000256" key="2">
    <source>
        <dbReference type="ARBA" id="ARBA00003690"/>
    </source>
</evidence>
<dbReference type="InterPro" id="IPR002401">
    <property type="entry name" value="Cyt_P450_E_grp-I"/>
</dbReference>
<dbReference type="GO" id="GO:0020037">
    <property type="term" value="F:heme binding"/>
    <property type="evidence" value="ECO:0007669"/>
    <property type="project" value="InterPro"/>
</dbReference>
<dbReference type="Gene3D" id="1.10.630.10">
    <property type="entry name" value="Cytochrome P450"/>
    <property type="match status" value="1"/>
</dbReference>
<dbReference type="PROSITE" id="PS00086">
    <property type="entry name" value="CYTOCHROME_P450"/>
    <property type="match status" value="1"/>
</dbReference>
<evidence type="ECO:0000256" key="10">
    <source>
        <dbReference type="ARBA" id="ARBA00023002"/>
    </source>
</evidence>
<feature type="binding site" description="axial binding residue" evidence="14">
    <location>
        <position position="446"/>
    </location>
    <ligand>
        <name>heme</name>
        <dbReference type="ChEBI" id="CHEBI:30413"/>
    </ligand>
    <ligandPart>
        <name>Fe</name>
        <dbReference type="ChEBI" id="CHEBI:18248"/>
    </ligandPart>
</feature>
<evidence type="ECO:0000256" key="9">
    <source>
        <dbReference type="ARBA" id="ARBA00022848"/>
    </source>
</evidence>
<comment type="function">
    <text evidence="2">May be involved in the metabolism of insect hormones and in the breakdown of synthetic insecticides.</text>
</comment>
<dbReference type="GO" id="GO:0006805">
    <property type="term" value="P:xenobiotic metabolic process"/>
    <property type="evidence" value="ECO:0007669"/>
    <property type="project" value="TreeGrafter"/>
</dbReference>
<comment type="similarity">
    <text evidence="5 15">Belongs to the cytochrome P450 family.</text>
</comment>
<dbReference type="PRINTS" id="PR00463">
    <property type="entry name" value="EP450I"/>
</dbReference>
<organism evidence="16">
    <name type="scientific">Tigriopus kingsejongensis</name>
    <dbReference type="NCBI Taxonomy" id="1133412"/>
    <lineage>
        <taxon>Eukaryota</taxon>
        <taxon>Metazoa</taxon>
        <taxon>Ecdysozoa</taxon>
        <taxon>Arthropoda</taxon>
        <taxon>Crustacea</taxon>
        <taxon>Multicrustacea</taxon>
        <taxon>Hexanauplia</taxon>
        <taxon>Copepoda</taxon>
        <taxon>Harpacticoida</taxon>
        <taxon>Harpacticidae</taxon>
        <taxon>Tigriopus</taxon>
    </lineage>
</organism>
<evidence type="ECO:0000256" key="1">
    <source>
        <dbReference type="ARBA" id="ARBA00001971"/>
    </source>
</evidence>
<sequence>MSSTVGVAVLTLIGVYAVKYFKKYFWDLRHLNGPSPFLSLPIFGHAWMIGDDIPRYMDQCAEKYGPIFRFDMGYLPTVIIGRYDDYVDAYKLEPMNGRAWSIMPFVRNLFGTDSKGEVFGVGSSNGPVWAEQRKFMHINLNRVGMGKAKELEEIVEQEVEVMCERVAKLSEVGGVDFQKLLPVAINNVIWRMITGKTSKQDDPFMVELTDCMNRHFETLSPSNPISTLQQYFHRCTKVATDLGIIKGFKDILKLRDTVAEQISELQPESEGNFVERFLFEIESANPESSFYGKDGRRHLFGNAVDLFIAGTETTATFMTWTFKFLIMYPEVQEKISNELCHVFGSAKPSLDRRDELPYTHATIQETIRLNPLGVFSVARLTLSPINLKGTPIPKHTQILPYLRTINRDPKSFPDPNEFRPERFLDQDGKFVFDERVTLFGKGKRKCVGEVLAKAEIFLFLTHMVHNFRIKPAPGQIYTLKSNPGLAFTSDPYQAVVESR</sequence>
<keyword evidence="12 15" id="KW-0503">Monooxygenase</keyword>
<reference evidence="16" key="1">
    <citation type="submission" date="2016-11" db="EMBL/GenBank/DDBJ databases">
        <title>Comparative effects of crude oil on the Antarctic and temperate congenic copepods Tigriopus kingsejongensis and Tigriopus japonicus.</title>
        <authorList>
            <person name="Lee J.-S."/>
        </authorList>
    </citation>
    <scope>NUCLEOTIDE SEQUENCE</scope>
</reference>
<dbReference type="AlphaFoldDB" id="A0A2H4FY67"/>
<keyword evidence="8" id="KW-0256">Endoplasmic reticulum</keyword>
<dbReference type="PANTHER" id="PTHR24300">
    <property type="entry name" value="CYTOCHROME P450 508A4-RELATED"/>
    <property type="match status" value="1"/>
</dbReference>
<dbReference type="FunFam" id="1.10.630.10:FF:000238">
    <property type="entry name" value="Cytochrome P450 2A6"/>
    <property type="match status" value="1"/>
</dbReference>
<dbReference type="InterPro" id="IPR001128">
    <property type="entry name" value="Cyt_P450"/>
</dbReference>
<dbReference type="GO" id="GO:0006082">
    <property type="term" value="P:organic acid metabolic process"/>
    <property type="evidence" value="ECO:0007669"/>
    <property type="project" value="TreeGrafter"/>
</dbReference>
<evidence type="ECO:0000256" key="6">
    <source>
        <dbReference type="ARBA" id="ARBA00022617"/>
    </source>
</evidence>
<evidence type="ECO:0000256" key="11">
    <source>
        <dbReference type="ARBA" id="ARBA00023004"/>
    </source>
</evidence>
<dbReference type="InterPro" id="IPR017972">
    <property type="entry name" value="Cyt_P450_CS"/>
</dbReference>
<dbReference type="GO" id="GO:0005506">
    <property type="term" value="F:iron ion binding"/>
    <property type="evidence" value="ECO:0007669"/>
    <property type="project" value="InterPro"/>
</dbReference>
<dbReference type="InterPro" id="IPR050182">
    <property type="entry name" value="Cytochrome_P450_fam2"/>
</dbReference>
<keyword evidence="9" id="KW-0492">Microsome</keyword>
<keyword evidence="6 14" id="KW-0349">Heme</keyword>
<evidence type="ECO:0000256" key="12">
    <source>
        <dbReference type="ARBA" id="ARBA00023033"/>
    </source>
</evidence>
<dbReference type="Pfam" id="PF00067">
    <property type="entry name" value="p450"/>
    <property type="match status" value="1"/>
</dbReference>
<evidence type="ECO:0000256" key="7">
    <source>
        <dbReference type="ARBA" id="ARBA00022723"/>
    </source>
</evidence>
<dbReference type="EMBL" id="KY249899">
    <property type="protein sequence ID" value="APH81370.1"/>
    <property type="molecule type" value="mRNA"/>
</dbReference>